<dbReference type="SUPFAM" id="SSF50630">
    <property type="entry name" value="Acid proteases"/>
    <property type="match status" value="1"/>
</dbReference>
<keyword evidence="3" id="KW-0378">Hydrolase</keyword>
<evidence type="ECO:0000313" key="3">
    <source>
        <dbReference type="EMBL" id="MBO1901792.1"/>
    </source>
</evidence>
<evidence type="ECO:0000259" key="2">
    <source>
        <dbReference type="Pfam" id="PF05618"/>
    </source>
</evidence>
<keyword evidence="4" id="KW-1185">Reference proteome</keyword>
<dbReference type="EMBL" id="JAGDYM010000007">
    <property type="protein sequence ID" value="MBO1901792.1"/>
    <property type="molecule type" value="Genomic_DNA"/>
</dbReference>
<name>A0A939MNF5_9MICO</name>
<feature type="domain" description="Retropepsin-like aspartic endopeptidase" evidence="2">
    <location>
        <begin position="25"/>
        <end position="157"/>
    </location>
</feature>
<evidence type="ECO:0000256" key="1">
    <source>
        <dbReference type="SAM" id="MobiDB-lite"/>
    </source>
</evidence>
<dbReference type="InterPro" id="IPR021109">
    <property type="entry name" value="Peptidase_aspartic_dom_sf"/>
</dbReference>
<dbReference type="GO" id="GO:0008233">
    <property type="term" value="F:peptidase activity"/>
    <property type="evidence" value="ECO:0007669"/>
    <property type="project" value="UniProtKB-KW"/>
</dbReference>
<dbReference type="Gene3D" id="2.40.70.10">
    <property type="entry name" value="Acid Proteases"/>
    <property type="match status" value="1"/>
</dbReference>
<reference evidence="3" key="1">
    <citation type="submission" date="2021-03" db="EMBL/GenBank/DDBJ databases">
        <title>Leucobacter chromiisoli sp. nov., isolated from chromium-containing soil of chemical plant.</title>
        <authorList>
            <person name="Xu Z."/>
        </authorList>
    </citation>
    <scope>NUCLEOTIDE SEQUENCE</scope>
    <source>
        <strain evidence="3">S27</strain>
    </source>
</reference>
<protein>
    <submittedName>
        <fullName evidence="3">ATP-dependent zinc protease</fullName>
    </submittedName>
</protein>
<dbReference type="AlphaFoldDB" id="A0A939MNF5"/>
<dbReference type="GO" id="GO:0006508">
    <property type="term" value="P:proteolysis"/>
    <property type="evidence" value="ECO:0007669"/>
    <property type="project" value="UniProtKB-KW"/>
</dbReference>
<gene>
    <name evidence="3" type="ORF">J4H92_07485</name>
</gene>
<dbReference type="PANTHER" id="PTHR38037:SF1">
    <property type="entry name" value="ATP-DEPENDENT ZINC PROTEASE DOMAIN-CONTAINING PROTEIN-RELATED"/>
    <property type="match status" value="1"/>
</dbReference>
<feature type="region of interest" description="Disordered" evidence="1">
    <location>
        <begin position="1"/>
        <end position="22"/>
    </location>
</feature>
<dbReference type="PANTHER" id="PTHR38037">
    <property type="entry name" value="ZN_PROTEASE DOMAIN-CONTAINING PROTEIN"/>
    <property type="match status" value="1"/>
</dbReference>
<dbReference type="Proteomes" id="UP000664382">
    <property type="component" value="Unassembled WGS sequence"/>
</dbReference>
<sequence>MASLTTRTCQDGDVIAPSHSSTPTGWREWVRLPDIGVRWIKAKVDTGAQTSALHASDIIEFERDGSDWVRFTVHPWQESELESVTVELPVHGRRIVRSSSGHAEPRLVVLMSVLLCGRKVRAEVTLTSRESMVFRMLIGREALQHGFVVHPAASYLGGRPKRSVRRRNRGH</sequence>
<accession>A0A939MNF5</accession>
<dbReference type="InterPro" id="IPR008503">
    <property type="entry name" value="Asp_endopeptidase"/>
</dbReference>
<proteinExistence type="predicted"/>
<comment type="caution">
    <text evidence="3">The sequence shown here is derived from an EMBL/GenBank/DDBJ whole genome shotgun (WGS) entry which is preliminary data.</text>
</comment>
<evidence type="ECO:0000313" key="4">
    <source>
        <dbReference type="Proteomes" id="UP000664382"/>
    </source>
</evidence>
<organism evidence="3 4">
    <name type="scientific">Leucobacter weissii</name>
    <dbReference type="NCBI Taxonomy" id="1983706"/>
    <lineage>
        <taxon>Bacteria</taxon>
        <taxon>Bacillati</taxon>
        <taxon>Actinomycetota</taxon>
        <taxon>Actinomycetes</taxon>
        <taxon>Micrococcales</taxon>
        <taxon>Microbacteriaceae</taxon>
        <taxon>Leucobacter</taxon>
    </lineage>
</organism>
<dbReference type="Pfam" id="PF05618">
    <property type="entry name" value="Zn_protease"/>
    <property type="match status" value="1"/>
</dbReference>
<keyword evidence="3" id="KW-0645">Protease</keyword>